<name>A0A8W8JBG1_MAGGI</name>
<feature type="region of interest" description="Disordered" evidence="13">
    <location>
        <begin position="1662"/>
        <end position="1704"/>
    </location>
</feature>
<evidence type="ECO:0000256" key="5">
    <source>
        <dbReference type="ARBA" id="ARBA00022989"/>
    </source>
</evidence>
<feature type="compositionally biased region" description="Polar residues" evidence="13">
    <location>
        <begin position="1664"/>
        <end position="1692"/>
    </location>
</feature>
<dbReference type="Proteomes" id="UP000005408">
    <property type="component" value="Unassembled WGS sequence"/>
</dbReference>
<comment type="similarity">
    <text evidence="2">Belongs to the G-protein coupled receptor 2 family. Adhesion G-protein coupled receptor (ADGR) subfamily.</text>
</comment>
<feature type="domain" description="G-protein coupled receptors family 2 profile 1" evidence="16">
    <location>
        <begin position="1003"/>
        <end position="1086"/>
    </location>
</feature>
<dbReference type="InterPro" id="IPR046338">
    <property type="entry name" value="GAIN_dom_sf"/>
</dbReference>
<dbReference type="PROSITE" id="PS50835">
    <property type="entry name" value="IG_LIKE"/>
    <property type="match status" value="2"/>
</dbReference>
<evidence type="ECO:0000256" key="2">
    <source>
        <dbReference type="ARBA" id="ARBA00007343"/>
    </source>
</evidence>
<keyword evidence="6" id="KW-0297">G-protein coupled receptor</keyword>
<dbReference type="SMART" id="SM00409">
    <property type="entry name" value="IG"/>
    <property type="match status" value="2"/>
</dbReference>
<feature type="transmembrane region" description="Helical" evidence="14">
    <location>
        <begin position="484"/>
        <end position="506"/>
    </location>
</feature>
<keyword evidence="12" id="KW-0768">Sushi</keyword>
<dbReference type="PROSITE" id="PS50261">
    <property type="entry name" value="G_PROTEIN_RECEP_F2_4"/>
    <property type="match status" value="2"/>
</dbReference>
<organism evidence="20 21">
    <name type="scientific">Magallana gigas</name>
    <name type="common">Pacific oyster</name>
    <name type="synonym">Crassostrea gigas</name>
    <dbReference type="NCBI Taxonomy" id="29159"/>
    <lineage>
        <taxon>Eukaryota</taxon>
        <taxon>Metazoa</taxon>
        <taxon>Spiralia</taxon>
        <taxon>Lophotrochozoa</taxon>
        <taxon>Mollusca</taxon>
        <taxon>Bivalvia</taxon>
        <taxon>Autobranchia</taxon>
        <taxon>Pteriomorphia</taxon>
        <taxon>Ostreida</taxon>
        <taxon>Ostreoidea</taxon>
        <taxon>Ostreidae</taxon>
        <taxon>Magallana</taxon>
    </lineage>
</organism>
<dbReference type="InterPro" id="IPR000436">
    <property type="entry name" value="Sushi_SCR_CCP_dom"/>
</dbReference>
<proteinExistence type="inferred from homology"/>
<feature type="transmembrane region" description="Helical" evidence="14">
    <location>
        <begin position="1449"/>
        <end position="1474"/>
    </location>
</feature>
<dbReference type="SMART" id="SM00303">
    <property type="entry name" value="GPS"/>
    <property type="match status" value="2"/>
</dbReference>
<feature type="domain" description="Ig-like" evidence="18">
    <location>
        <begin position="820"/>
        <end position="923"/>
    </location>
</feature>
<reference evidence="20" key="1">
    <citation type="submission" date="2022-08" db="UniProtKB">
        <authorList>
            <consortium name="EnsemblMetazoa"/>
        </authorList>
    </citation>
    <scope>IDENTIFICATION</scope>
    <source>
        <strain evidence="20">05x7-T-G4-1.051#20</strain>
    </source>
</reference>
<feature type="domain" description="Sushi" evidence="19">
    <location>
        <begin position="130"/>
        <end position="180"/>
    </location>
</feature>
<keyword evidence="5 14" id="KW-1133">Transmembrane helix</keyword>
<dbReference type="Gene3D" id="2.60.220.50">
    <property type="match status" value="2"/>
</dbReference>
<dbReference type="Gene3D" id="4.10.1240.10">
    <property type="entry name" value="GPCR, family 2, extracellular hormone receptor domain"/>
    <property type="match status" value="2"/>
</dbReference>
<keyword evidence="3 14" id="KW-0812">Transmembrane</keyword>
<feature type="transmembrane region" description="Helical" evidence="14">
    <location>
        <begin position="1538"/>
        <end position="1560"/>
    </location>
</feature>
<feature type="domain" description="G-protein coupled receptors family 2 profile 2" evidence="17">
    <location>
        <begin position="1383"/>
        <end position="1644"/>
    </location>
</feature>
<dbReference type="PROSITE" id="PS50221">
    <property type="entry name" value="GAIN_B"/>
    <property type="match status" value="2"/>
</dbReference>
<dbReference type="Gene3D" id="2.60.40.10">
    <property type="entry name" value="Immunoglobulins"/>
    <property type="match status" value="2"/>
</dbReference>
<feature type="transmembrane region" description="Helical" evidence="14">
    <location>
        <begin position="1495"/>
        <end position="1518"/>
    </location>
</feature>
<dbReference type="Gene3D" id="1.20.1070.10">
    <property type="entry name" value="Rhodopsin 7-helix transmembrane proteins"/>
    <property type="match status" value="2"/>
</dbReference>
<keyword evidence="10" id="KW-0325">Glycoprotein</keyword>
<dbReference type="SUPFAM" id="SSF81321">
    <property type="entry name" value="Family A G protein-coupled receptor-like"/>
    <property type="match status" value="1"/>
</dbReference>
<dbReference type="InterPro" id="IPR036445">
    <property type="entry name" value="GPCR_2_extracell_dom_sf"/>
</dbReference>
<dbReference type="PROSITE" id="PS50227">
    <property type="entry name" value="G_PROTEIN_RECEP_F2_3"/>
    <property type="match status" value="2"/>
</dbReference>
<dbReference type="Pfam" id="PF00002">
    <property type="entry name" value="7tm_2"/>
    <property type="match status" value="2"/>
</dbReference>
<dbReference type="FunFam" id="1.20.1070.10:FF:000058">
    <property type="entry name" value="Adhesion G protein-coupled receptor F5"/>
    <property type="match status" value="2"/>
</dbReference>
<feature type="domain" description="GAIN-B" evidence="15">
    <location>
        <begin position="1212"/>
        <end position="1377"/>
    </location>
</feature>
<feature type="transmembrane region" description="Helical" evidence="14">
    <location>
        <begin position="625"/>
        <end position="647"/>
    </location>
</feature>
<feature type="transmembrane region" description="Helical" evidence="14">
    <location>
        <begin position="696"/>
        <end position="719"/>
    </location>
</feature>
<evidence type="ECO:0000256" key="11">
    <source>
        <dbReference type="ARBA" id="ARBA00023224"/>
    </source>
</evidence>
<keyword evidence="8 12" id="KW-1015">Disulfide bond</keyword>
<evidence type="ECO:0000313" key="20">
    <source>
        <dbReference type="EnsemblMetazoa" id="G17725.6:cds"/>
    </source>
</evidence>
<evidence type="ECO:0000256" key="4">
    <source>
        <dbReference type="ARBA" id="ARBA00022729"/>
    </source>
</evidence>
<dbReference type="GO" id="GO:0007166">
    <property type="term" value="P:cell surface receptor signaling pathway"/>
    <property type="evidence" value="ECO:0007669"/>
    <property type="project" value="InterPro"/>
</dbReference>
<accession>A0A8W8JBG1</accession>
<sequence length="1704" mass="189569">MNVLSKGKYKCGVLIKESGVTYKGQAETDVTVKQKPFLVIEPIRSSVTKGSNVSVHCKVANIKDAYLKSDTVIKMCFGNKTELQGCHSNSTYNSTCNIVVESSMTIKCGLSNCSNYSITSTITAVRKADKLCEPDNQWPSTQQGQEARIPCPEGYSGEVTRKCLSNGKWDTTDTSENCTQNKLKEIENVLQNATILTADNVESSLSTISSILVVNNSTSSSNEKKLADNDIKQSVDLISTISKKNITFTDQEAANKTTQVFMGIVSDILNSTKNTMTSKDTNKKEREKKVTSKILASVNSFAKSVTSALKVNQKVTVKKHNMLLSIEKIDNNTDIKFPKETEDSSQQTTHFVLPQGAFKNMRGTEVAFTAVKYENIGSEFISNNYTEVGSSVLSLTVNGLDSQHLEENIILSFQRKNVTGNSTECVFLWENNSDTHSVWNTSGCSLENSTDSQVNCSCNHLTNFAILMSYTEEIPKEDIKRLKIISVFGCSLSIIGAFVTIVLYIYFWRYIKSRRSTLVINLCSALCIAYLLFLTAVEHSENKTGCIIIAALLHYFFLAMFTTMLCLGIDLAVAVFDVFSSRSRSAIFLLVSWGLPAVIVAITLGGSQLEGYGDETYCWLRHTTLFGFIVPVLCIVLVNLIIVIFVMRRIYTSSFMMKKSLKEKTLSGLKGVCGLLPILGLTWVFGIFSVNQDLIIFQYLFAVFNSLQGLFIFLFYVALNPQMREAVARKIKIYDSKSSISKTSKTTKFVSTSYSEEEQNFEEREDGTAASNMFIIPRCSVQNKLFNKRQTAIRMNVLDNLIYLVVTLIVVQRNNVYSFTNLTVVILNTTNITTHQGNTIDLKAQVVTNGGRNKTIEVQWLRNEMKIANTSRLNQKIQRIFELNVTYVFSTLRIKNVNLFDTGNWTFRIKADNVSITRTATVTVFAKPILKVQRDTLLIKEGDTIFIVCYWTQNGHETSFPLIRLAPYTVNERKTWISTSSSDNSYAVFMKKNAYASDAGQYRCINNQTSDVYSIQSKLVDVDIYTADDTICASSLDEYGLSWSNTYGGEIKYGSCPTDKTGYSSRYCDMYGIWDFTDLSYCAEDDFDSLEQELDAIYAEMEDGLTTPTTISSAINSTLSGIKNISRNGSSSGGLNRTLQILSRIVTLANESDSINEESFFGSVDNILSTRNNDAWMKLSTKPNVSDAGTVMKLVERFSVYAKQKAKQSTRQGNTFIGENFYLDYAVLNSTNSIKFPVIKSGTSFLSLPDQRLNVSENFYTAVIYKTIGDILSTNITNSSTNPGNKKMSVGTPVLSLKLDTAPDTLSPPLNLHFTTINKTGDLSSAICVYWDFAARSGRGAWKTDGCTRVSLSTNEIVCQCNHLTNFAVLMSLDSTITNAYVISTISTIGSAISIFFAILTIVMHIILWSYVKSDVTVLLMNLCAALAISYTVFVAGTDSTDNEILCTAVTFLLHFMLLVMFSMMQCIGIHYLRNIVLASIWIKMADQFSRRSSLPWYLLFGWGIPLAISLSTVGLFYSKGTYVLPNICWLSTESGSLYFFIVPAYLIVLINIIILIALIKVSVARLKPFQSLRKQTEGNGDSDNAAKARQALKNFGVLVPVLGFTWLFGILSINKDTEVFQYLFTISSSLQGLFIFLVHVPLNKKWKDAFAKKYRKIDKSKNTRQTGSESAASSHQVTSNNTAKSSLGSNHELTEVAKTTKEN</sequence>
<dbReference type="PANTHER" id="PTHR12011">
    <property type="entry name" value="ADHESION G-PROTEIN COUPLED RECEPTOR"/>
    <property type="match status" value="1"/>
</dbReference>
<evidence type="ECO:0000256" key="13">
    <source>
        <dbReference type="SAM" id="MobiDB-lite"/>
    </source>
</evidence>
<dbReference type="InterPro" id="IPR017981">
    <property type="entry name" value="GPCR_2-like_7TM"/>
</dbReference>
<feature type="transmembrane region" description="Helical" evidence="14">
    <location>
        <begin position="518"/>
        <end position="536"/>
    </location>
</feature>
<evidence type="ECO:0000256" key="6">
    <source>
        <dbReference type="ARBA" id="ARBA00023040"/>
    </source>
</evidence>
<evidence type="ECO:0000256" key="14">
    <source>
        <dbReference type="SAM" id="Phobius"/>
    </source>
</evidence>
<feature type="domain" description="G-protein coupled receptors family 2 profile 2" evidence="17">
    <location>
        <begin position="482"/>
        <end position="720"/>
    </location>
</feature>
<dbReference type="PROSITE" id="PS50923">
    <property type="entry name" value="SUSHI"/>
    <property type="match status" value="1"/>
</dbReference>
<keyword evidence="21" id="KW-1185">Reference proteome</keyword>
<evidence type="ECO:0000256" key="8">
    <source>
        <dbReference type="ARBA" id="ARBA00023157"/>
    </source>
</evidence>
<dbReference type="SUPFAM" id="SSF48726">
    <property type="entry name" value="Immunoglobulin"/>
    <property type="match status" value="2"/>
</dbReference>
<evidence type="ECO:0000259" key="15">
    <source>
        <dbReference type="PROSITE" id="PS50221"/>
    </source>
</evidence>
<evidence type="ECO:0000256" key="12">
    <source>
        <dbReference type="PROSITE-ProRule" id="PRU00302"/>
    </source>
</evidence>
<dbReference type="PRINTS" id="PR00249">
    <property type="entry name" value="GPCRSECRETIN"/>
</dbReference>
<dbReference type="InterPro" id="IPR007110">
    <property type="entry name" value="Ig-like_dom"/>
</dbReference>
<dbReference type="InterPro" id="IPR003599">
    <property type="entry name" value="Ig_sub"/>
</dbReference>
<feature type="compositionally biased region" description="Basic and acidic residues" evidence="13">
    <location>
        <begin position="1693"/>
        <end position="1704"/>
    </location>
</feature>
<keyword evidence="4" id="KW-0732">Signal</keyword>
<feature type="transmembrane region" description="Helical" evidence="14">
    <location>
        <begin position="548"/>
        <end position="574"/>
    </location>
</feature>
<evidence type="ECO:0000256" key="10">
    <source>
        <dbReference type="ARBA" id="ARBA00023180"/>
    </source>
</evidence>
<comment type="subcellular location">
    <subcellularLocation>
        <location evidence="1">Membrane</location>
        <topology evidence="1">Multi-pass membrane protein</topology>
    </subcellularLocation>
</comment>
<dbReference type="GO" id="GO:0005886">
    <property type="term" value="C:plasma membrane"/>
    <property type="evidence" value="ECO:0007669"/>
    <property type="project" value="UniProtKB-SubCell"/>
</dbReference>
<feature type="transmembrane region" description="Helical" evidence="14">
    <location>
        <begin position="792"/>
        <end position="811"/>
    </location>
</feature>
<dbReference type="InterPro" id="IPR000832">
    <property type="entry name" value="GPCR_2_secretin-like"/>
</dbReference>
<dbReference type="SMART" id="SM00008">
    <property type="entry name" value="HormR"/>
    <property type="match status" value="2"/>
</dbReference>
<feature type="disulfide bond" evidence="12">
    <location>
        <begin position="151"/>
        <end position="178"/>
    </location>
</feature>
<evidence type="ECO:0000259" key="16">
    <source>
        <dbReference type="PROSITE" id="PS50227"/>
    </source>
</evidence>
<evidence type="ECO:0000256" key="9">
    <source>
        <dbReference type="ARBA" id="ARBA00023170"/>
    </source>
</evidence>
<dbReference type="GO" id="GO:0004930">
    <property type="term" value="F:G protein-coupled receptor activity"/>
    <property type="evidence" value="ECO:0007669"/>
    <property type="project" value="UniProtKB-KW"/>
</dbReference>
<dbReference type="InterPro" id="IPR000203">
    <property type="entry name" value="GPS"/>
</dbReference>
<keyword evidence="7 14" id="KW-0472">Membrane</keyword>
<protein>
    <submittedName>
        <fullName evidence="20">Uncharacterized protein</fullName>
    </submittedName>
</protein>
<feature type="transmembrane region" description="Helical" evidence="14">
    <location>
        <begin position="1596"/>
        <end position="1614"/>
    </location>
</feature>
<feature type="transmembrane region" description="Helical" evidence="14">
    <location>
        <begin position="668"/>
        <end position="690"/>
    </location>
</feature>
<dbReference type="InterPro" id="IPR036179">
    <property type="entry name" value="Ig-like_dom_sf"/>
</dbReference>
<evidence type="ECO:0000259" key="19">
    <source>
        <dbReference type="PROSITE" id="PS50923"/>
    </source>
</evidence>
<dbReference type="PANTHER" id="PTHR12011:SF347">
    <property type="entry name" value="FI21270P1-RELATED"/>
    <property type="match status" value="1"/>
</dbReference>
<dbReference type="Pfam" id="PF01825">
    <property type="entry name" value="GPS"/>
    <property type="match status" value="2"/>
</dbReference>
<dbReference type="EnsemblMetazoa" id="G17725.6">
    <property type="protein sequence ID" value="G17725.6:cds"/>
    <property type="gene ID" value="G17725"/>
</dbReference>
<keyword evidence="11" id="KW-0807">Transducer</keyword>
<evidence type="ECO:0000256" key="7">
    <source>
        <dbReference type="ARBA" id="ARBA00023136"/>
    </source>
</evidence>
<feature type="domain" description="GAIN-B" evidence="15">
    <location>
        <begin position="313"/>
        <end position="474"/>
    </location>
</feature>
<comment type="caution">
    <text evidence="12">Lacks conserved residue(s) required for the propagation of feature annotation.</text>
</comment>
<evidence type="ECO:0000259" key="17">
    <source>
        <dbReference type="PROSITE" id="PS50261"/>
    </source>
</evidence>
<evidence type="ECO:0000256" key="1">
    <source>
        <dbReference type="ARBA" id="ARBA00004141"/>
    </source>
</evidence>
<dbReference type="InterPro" id="IPR001879">
    <property type="entry name" value="GPCR_2_extracellular_dom"/>
</dbReference>
<dbReference type="InterPro" id="IPR013783">
    <property type="entry name" value="Ig-like_fold"/>
</dbReference>
<feature type="transmembrane region" description="Helical" evidence="14">
    <location>
        <begin position="586"/>
        <end position="605"/>
    </location>
</feature>
<feature type="transmembrane region" description="Helical" evidence="14">
    <location>
        <begin position="1620"/>
        <end position="1643"/>
    </location>
</feature>
<keyword evidence="9" id="KW-0675">Receptor</keyword>
<evidence type="ECO:0000256" key="3">
    <source>
        <dbReference type="ARBA" id="ARBA00022692"/>
    </source>
</evidence>
<evidence type="ECO:0000313" key="21">
    <source>
        <dbReference type="Proteomes" id="UP000005408"/>
    </source>
</evidence>
<dbReference type="Gene3D" id="1.25.40.610">
    <property type="match status" value="1"/>
</dbReference>
<feature type="domain" description="G-protein coupled receptors family 2 profile 1" evidence="16">
    <location>
        <begin position="138"/>
        <end position="182"/>
    </location>
</feature>
<dbReference type="InterPro" id="IPR057244">
    <property type="entry name" value="GAIN_B"/>
</dbReference>
<feature type="transmembrane region" description="Helical" evidence="14">
    <location>
        <begin position="1381"/>
        <end position="1409"/>
    </location>
</feature>
<feature type="domain" description="Ig-like" evidence="18">
    <location>
        <begin position="928"/>
        <end position="1020"/>
    </location>
</feature>
<feature type="transmembrane region" description="Helical" evidence="14">
    <location>
        <begin position="1416"/>
        <end position="1437"/>
    </location>
</feature>
<dbReference type="CDD" id="cd15040">
    <property type="entry name" value="7tmB2_Adhesion"/>
    <property type="match status" value="2"/>
</dbReference>
<evidence type="ECO:0000259" key="18">
    <source>
        <dbReference type="PROSITE" id="PS50835"/>
    </source>
</evidence>
<dbReference type="SUPFAM" id="SSF111418">
    <property type="entry name" value="Hormone receptor domain"/>
    <property type="match status" value="2"/>
</dbReference>
<dbReference type="Pfam" id="PF02793">
    <property type="entry name" value="HRM"/>
    <property type="match status" value="1"/>
</dbReference>